<keyword evidence="4" id="KW-1185">Reference proteome</keyword>
<dbReference type="Gene3D" id="1.20.58.220">
    <property type="entry name" value="Phosphate transport system protein phou homolog 2, domain 2"/>
    <property type="match status" value="1"/>
</dbReference>
<feature type="compositionally biased region" description="Basic residues" evidence="2">
    <location>
        <begin position="12"/>
        <end position="34"/>
    </location>
</feature>
<feature type="region of interest" description="Disordered" evidence="2">
    <location>
        <begin position="1"/>
        <end position="154"/>
    </location>
</feature>
<reference evidence="3 4" key="1">
    <citation type="journal article" date="2018" name="J. Microbiol.">
        <title>Baekduia soli gen. nov., sp. nov., a novel bacterium isolated from the soil of Baekdu Mountain and proposal of a novel family name, Baekduiaceae fam. nov.</title>
        <authorList>
            <person name="An D.S."/>
            <person name="Siddiqi M.Z."/>
            <person name="Kim K.H."/>
            <person name="Yu H.S."/>
            <person name="Im W.T."/>
        </authorList>
    </citation>
    <scope>NUCLEOTIDE SEQUENCE [LARGE SCALE GENOMIC DNA]</scope>
    <source>
        <strain evidence="3 4">BR7-21</strain>
    </source>
</reference>
<dbReference type="PANTHER" id="PTHR37298">
    <property type="entry name" value="UPF0111 PROTEIN YKAA"/>
    <property type="match status" value="1"/>
</dbReference>
<dbReference type="OrthoDB" id="3256141at2"/>
<evidence type="ECO:0000313" key="4">
    <source>
        <dbReference type="Proteomes" id="UP000321805"/>
    </source>
</evidence>
<dbReference type="InterPro" id="IPR018445">
    <property type="entry name" value="Put_Phosphate_transp_reg"/>
</dbReference>
<dbReference type="EMBL" id="CP042430">
    <property type="protein sequence ID" value="QEC49807.1"/>
    <property type="molecule type" value="Genomic_DNA"/>
</dbReference>
<dbReference type="KEGG" id="bsol:FSW04_21030"/>
<dbReference type="SUPFAM" id="SSF109755">
    <property type="entry name" value="PhoU-like"/>
    <property type="match status" value="1"/>
</dbReference>
<comment type="similarity">
    <text evidence="1">Belongs to the UPF0111 family.</text>
</comment>
<sequence length="357" mass="39344">MGDGRGTGLQPRRQRRAEVRRRHRRPARRRRARHVAGLADVGDPRLGHRADRGHGDGRLADRAHRRAADLPPAPHRQPGQPDRLGRSDPRRVAARRAGLHDPGRGLLGRWRRRGAPPDAPRALDRRAPHGPGLGRDRAGHGGHRRAGGPGREGRRVRRRWFLPEAPDLIGLLGRQLDVTIEGLDAFAAWAEGDPDAALAVRDAEHHADAIKRDLRATLRTAFVTPLEPEDLFALSGGIDRLINQAKDLVREAEVMACPPDRAVAEMAQLVADAARQLARAVARLGDADGDAAEAADAAIKLDRGAEKVYRRAMGELVEVEDLRAVMARRELYRRCSRLGDAVVDVAERVIYAMVKDR</sequence>
<accession>A0A5B8U9W3</accession>
<gene>
    <name evidence="3" type="ORF">FSW04_21030</name>
</gene>
<dbReference type="Pfam" id="PF01865">
    <property type="entry name" value="PhoU_div"/>
    <property type="match status" value="1"/>
</dbReference>
<protein>
    <submittedName>
        <fullName evidence="3">DUF47 family protein</fullName>
    </submittedName>
</protein>
<dbReference type="InterPro" id="IPR038078">
    <property type="entry name" value="PhoU-like_sf"/>
</dbReference>
<name>A0A5B8U9W3_9ACTN</name>
<evidence type="ECO:0000256" key="1">
    <source>
        <dbReference type="ARBA" id="ARBA00008591"/>
    </source>
</evidence>
<dbReference type="PANTHER" id="PTHR37298:SF1">
    <property type="entry name" value="UPF0111 PROTEIN YKAA"/>
    <property type="match status" value="1"/>
</dbReference>
<evidence type="ECO:0000256" key="2">
    <source>
        <dbReference type="SAM" id="MobiDB-lite"/>
    </source>
</evidence>
<dbReference type="InterPro" id="IPR052912">
    <property type="entry name" value="UPF0111_domain"/>
</dbReference>
<dbReference type="Proteomes" id="UP000321805">
    <property type="component" value="Chromosome"/>
</dbReference>
<dbReference type="AlphaFoldDB" id="A0A5B8U9W3"/>
<feature type="compositionally biased region" description="Basic and acidic residues" evidence="2">
    <location>
        <begin position="42"/>
        <end position="68"/>
    </location>
</feature>
<evidence type="ECO:0000313" key="3">
    <source>
        <dbReference type="EMBL" id="QEC49807.1"/>
    </source>
</evidence>
<proteinExistence type="inferred from homology"/>
<organism evidence="3 4">
    <name type="scientific">Baekduia soli</name>
    <dbReference type="NCBI Taxonomy" id="496014"/>
    <lineage>
        <taxon>Bacteria</taxon>
        <taxon>Bacillati</taxon>
        <taxon>Actinomycetota</taxon>
        <taxon>Thermoleophilia</taxon>
        <taxon>Solirubrobacterales</taxon>
        <taxon>Baekduiaceae</taxon>
        <taxon>Baekduia</taxon>
    </lineage>
</organism>